<keyword evidence="2" id="KW-1185">Reference proteome</keyword>
<dbReference type="AlphaFoldDB" id="A0AAV8ZGF6"/>
<proteinExistence type="predicted"/>
<protein>
    <submittedName>
        <fullName evidence="1">Uncharacterized protein</fullName>
    </submittedName>
</protein>
<name>A0AAV8ZGF6_9CUCU</name>
<comment type="caution">
    <text evidence="1">The sequence shown here is derived from an EMBL/GenBank/DDBJ whole genome shotgun (WGS) entry which is preliminary data.</text>
</comment>
<reference evidence="1" key="1">
    <citation type="journal article" date="2023" name="Insect Mol. Biol.">
        <title>Genome sequencing provides insights into the evolution of gene families encoding plant cell wall-degrading enzymes in longhorned beetles.</title>
        <authorList>
            <person name="Shin N.R."/>
            <person name="Okamura Y."/>
            <person name="Kirsch R."/>
            <person name="Pauchet Y."/>
        </authorList>
    </citation>
    <scope>NUCLEOTIDE SEQUENCE</scope>
    <source>
        <strain evidence="1">AMC_N1</strain>
    </source>
</reference>
<dbReference type="Proteomes" id="UP001162162">
    <property type="component" value="Unassembled WGS sequence"/>
</dbReference>
<evidence type="ECO:0000313" key="1">
    <source>
        <dbReference type="EMBL" id="KAJ8962806.1"/>
    </source>
</evidence>
<accession>A0AAV8ZGF6</accession>
<evidence type="ECO:0000313" key="2">
    <source>
        <dbReference type="Proteomes" id="UP001162162"/>
    </source>
</evidence>
<sequence>MTLLCVRSKGCNCCERIKEAVFSAMGFSCFIKDECGQSGGEADSDEDVITDYHLPVLDMLPRPGPLPTISVTPHSPANKTYPVLEDSLQQVRELHESVQHMRNVTVQRAQDWLCQPETQRRRSWTALEDLTGNKDKVKHTRQRRWKYQVRLLGPDAPIVLRHRGTRGTGGGASTHSLNEADLQNDFNKLKAKREAEQLRLLPARLPLQKSISTPSIIAVRDLAPEPALAGAQPTLPL</sequence>
<dbReference type="EMBL" id="JAPWTK010000002">
    <property type="protein sequence ID" value="KAJ8962806.1"/>
    <property type="molecule type" value="Genomic_DNA"/>
</dbReference>
<organism evidence="1 2">
    <name type="scientific">Aromia moschata</name>
    <dbReference type="NCBI Taxonomy" id="1265417"/>
    <lineage>
        <taxon>Eukaryota</taxon>
        <taxon>Metazoa</taxon>
        <taxon>Ecdysozoa</taxon>
        <taxon>Arthropoda</taxon>
        <taxon>Hexapoda</taxon>
        <taxon>Insecta</taxon>
        <taxon>Pterygota</taxon>
        <taxon>Neoptera</taxon>
        <taxon>Endopterygota</taxon>
        <taxon>Coleoptera</taxon>
        <taxon>Polyphaga</taxon>
        <taxon>Cucujiformia</taxon>
        <taxon>Chrysomeloidea</taxon>
        <taxon>Cerambycidae</taxon>
        <taxon>Cerambycinae</taxon>
        <taxon>Callichromatini</taxon>
        <taxon>Aromia</taxon>
    </lineage>
</organism>
<gene>
    <name evidence="1" type="ORF">NQ318_001206</name>
</gene>